<dbReference type="InterPro" id="IPR000609">
    <property type="entry name" value="7TM_GPCR_serpentine_rcpt_Srg"/>
</dbReference>
<accession>A0AAV5US52</accession>
<feature type="non-terminal residue" evidence="7">
    <location>
        <position position="1"/>
    </location>
</feature>
<dbReference type="AlphaFoldDB" id="A0AAV5US52"/>
<proteinExistence type="inferred from homology"/>
<feature type="transmembrane region" description="Helical" evidence="6">
    <location>
        <begin position="38"/>
        <end position="59"/>
    </location>
</feature>
<comment type="similarity">
    <text evidence="2 6">Belongs to the nematode receptor-like protein srg family.</text>
</comment>
<dbReference type="Proteomes" id="UP001432322">
    <property type="component" value="Unassembled WGS sequence"/>
</dbReference>
<feature type="transmembrane region" description="Helical" evidence="6">
    <location>
        <begin position="6"/>
        <end position="26"/>
    </location>
</feature>
<feature type="transmembrane region" description="Helical" evidence="6">
    <location>
        <begin position="122"/>
        <end position="140"/>
    </location>
</feature>
<dbReference type="GO" id="GO:0007606">
    <property type="term" value="P:sensory perception of chemical stimulus"/>
    <property type="evidence" value="ECO:0007669"/>
    <property type="project" value="UniProtKB-UniRule"/>
</dbReference>
<comment type="subcellular location">
    <subcellularLocation>
        <location evidence="1">Membrane</location>
        <topology evidence="1">Multi-pass membrane protein</topology>
    </subcellularLocation>
</comment>
<sequence length="190" mass="22159">QEFSFFLISFCIFLAQFLNLLIVVCSRITFGDQILPTFRIFAGVMIYTSDLFSIGPAYYTLLLPGPIRRYLIERVKMSLKHYKGCLMEVSNIIQLCYGVPGVFAYFLVIYAMFGVRKVLNRSFIVIFVITAAINIATWINSWLSLRMKREPLFFFIFDILVAQFYYDQNICVLMLTIDRFAVIHAVKWNT</sequence>
<keyword evidence="3 6" id="KW-0812">Transmembrane</keyword>
<evidence type="ECO:0000256" key="4">
    <source>
        <dbReference type="ARBA" id="ARBA00022989"/>
    </source>
</evidence>
<dbReference type="Pfam" id="PF02118">
    <property type="entry name" value="Srg"/>
    <property type="match status" value="1"/>
</dbReference>
<feature type="transmembrane region" description="Helical" evidence="6">
    <location>
        <begin position="92"/>
        <end position="115"/>
    </location>
</feature>
<evidence type="ECO:0000256" key="6">
    <source>
        <dbReference type="RuleBase" id="RU280813"/>
    </source>
</evidence>
<evidence type="ECO:0000256" key="5">
    <source>
        <dbReference type="ARBA" id="ARBA00023136"/>
    </source>
</evidence>
<evidence type="ECO:0000256" key="1">
    <source>
        <dbReference type="ARBA" id="ARBA00004141"/>
    </source>
</evidence>
<feature type="non-terminal residue" evidence="7">
    <location>
        <position position="190"/>
    </location>
</feature>
<evidence type="ECO:0000313" key="7">
    <source>
        <dbReference type="EMBL" id="GMT09934.1"/>
    </source>
</evidence>
<dbReference type="PANTHER" id="PTHR31552">
    <property type="entry name" value="SERPENTINE RECEPTOR CLASS GAMMA"/>
    <property type="match status" value="1"/>
</dbReference>
<gene>
    <name evidence="7" type="ORF">PFISCL1PPCAC_1231</name>
</gene>
<evidence type="ECO:0000256" key="2">
    <source>
        <dbReference type="ARBA" id="ARBA00005692"/>
    </source>
</evidence>
<reference evidence="7" key="1">
    <citation type="submission" date="2023-10" db="EMBL/GenBank/DDBJ databases">
        <title>Genome assembly of Pristionchus species.</title>
        <authorList>
            <person name="Yoshida K."/>
            <person name="Sommer R.J."/>
        </authorList>
    </citation>
    <scope>NUCLEOTIDE SEQUENCE</scope>
    <source>
        <strain evidence="7">RS5133</strain>
    </source>
</reference>
<dbReference type="GO" id="GO:0004888">
    <property type="term" value="F:transmembrane signaling receptor activity"/>
    <property type="evidence" value="ECO:0007669"/>
    <property type="project" value="InterPro"/>
</dbReference>
<dbReference type="PANTHER" id="PTHR31552:SF8">
    <property type="entry name" value="SERPENTINE RECEPTOR CLASS GAMMA"/>
    <property type="match status" value="1"/>
</dbReference>
<dbReference type="EMBL" id="BTSY01000001">
    <property type="protein sequence ID" value="GMT09934.1"/>
    <property type="molecule type" value="Genomic_DNA"/>
</dbReference>
<comment type="caution">
    <text evidence="6">Lacks conserved residue(s) required for the propagation of feature annotation.</text>
</comment>
<protein>
    <recommendedName>
        <fullName evidence="6">Serpentine receptor class gamma</fullName>
    </recommendedName>
</protein>
<comment type="caution">
    <text evidence="7">The sequence shown here is derived from an EMBL/GenBank/DDBJ whole genome shotgun (WGS) entry which is preliminary data.</text>
</comment>
<evidence type="ECO:0000256" key="3">
    <source>
        <dbReference type="ARBA" id="ARBA00022692"/>
    </source>
</evidence>
<keyword evidence="5 6" id="KW-0472">Membrane</keyword>
<organism evidence="7 8">
    <name type="scientific">Pristionchus fissidentatus</name>
    <dbReference type="NCBI Taxonomy" id="1538716"/>
    <lineage>
        <taxon>Eukaryota</taxon>
        <taxon>Metazoa</taxon>
        <taxon>Ecdysozoa</taxon>
        <taxon>Nematoda</taxon>
        <taxon>Chromadorea</taxon>
        <taxon>Rhabditida</taxon>
        <taxon>Rhabditina</taxon>
        <taxon>Diplogasteromorpha</taxon>
        <taxon>Diplogasteroidea</taxon>
        <taxon>Neodiplogasteridae</taxon>
        <taxon>Pristionchus</taxon>
    </lineage>
</organism>
<keyword evidence="4 6" id="KW-1133">Transmembrane helix</keyword>
<evidence type="ECO:0000313" key="8">
    <source>
        <dbReference type="Proteomes" id="UP001432322"/>
    </source>
</evidence>
<keyword evidence="8" id="KW-1185">Reference proteome</keyword>
<name>A0AAV5US52_9BILA</name>
<dbReference type="GO" id="GO:0016020">
    <property type="term" value="C:membrane"/>
    <property type="evidence" value="ECO:0007669"/>
    <property type="project" value="UniProtKB-SubCell"/>
</dbReference>